<accession>A0ABW2C737</accession>
<organism evidence="1 2">
    <name type="scientific">Haloechinothrix salitolerans</name>
    <dbReference type="NCBI Taxonomy" id="926830"/>
    <lineage>
        <taxon>Bacteria</taxon>
        <taxon>Bacillati</taxon>
        <taxon>Actinomycetota</taxon>
        <taxon>Actinomycetes</taxon>
        <taxon>Pseudonocardiales</taxon>
        <taxon>Pseudonocardiaceae</taxon>
        <taxon>Haloechinothrix</taxon>
    </lineage>
</organism>
<dbReference type="Proteomes" id="UP001596337">
    <property type="component" value="Unassembled WGS sequence"/>
</dbReference>
<protein>
    <submittedName>
        <fullName evidence="1">XRE family transcriptional regulator</fullName>
    </submittedName>
</protein>
<evidence type="ECO:0000313" key="1">
    <source>
        <dbReference type="EMBL" id="MFC6871165.1"/>
    </source>
</evidence>
<sequence length="331" mass="36204">MITDWTGREAAALRAALRMSVREFAAHLDVSARIVCRWEAERECITPRPLSQQLLDAALRLADDETRQRFDALLSPPVATGEDAERVVAALDGCHTDAGALDAVAEVLAGLRKLEDATSAADVLPSVHQHTALASRLADNARGDVRPQAVGLLSELEQYEGWLAIPTQRWDDARHHLDRAATLALEADDPQRLATALSFQAYRHILTGQLRQAEALNRAAARDTRVDPGLRAYMIFQRAEVLAHDGDRTAALDALNEAEASLDRIDVDELPASSYWYTPAVLLGHKGFVLAALGDVTAARRAAAESLEAMPPEWAASEWAEQHRQLAELDH</sequence>
<name>A0ABW2C737_9PSEU</name>
<gene>
    <name evidence="1" type="ORF">ACFQGD_28985</name>
</gene>
<dbReference type="EMBL" id="JBHSXX010000001">
    <property type="protein sequence ID" value="MFC6871165.1"/>
    <property type="molecule type" value="Genomic_DNA"/>
</dbReference>
<dbReference type="InterPro" id="IPR010982">
    <property type="entry name" value="Lambda_DNA-bd_dom_sf"/>
</dbReference>
<proteinExistence type="predicted"/>
<evidence type="ECO:0000313" key="2">
    <source>
        <dbReference type="Proteomes" id="UP001596337"/>
    </source>
</evidence>
<reference evidence="2" key="1">
    <citation type="journal article" date="2019" name="Int. J. Syst. Evol. Microbiol.">
        <title>The Global Catalogue of Microorganisms (GCM) 10K type strain sequencing project: providing services to taxonomists for standard genome sequencing and annotation.</title>
        <authorList>
            <consortium name="The Broad Institute Genomics Platform"/>
            <consortium name="The Broad Institute Genome Sequencing Center for Infectious Disease"/>
            <person name="Wu L."/>
            <person name="Ma J."/>
        </authorList>
    </citation>
    <scope>NUCLEOTIDE SEQUENCE [LARGE SCALE GENOMIC DNA]</scope>
    <source>
        <strain evidence="2">KCTC 32255</strain>
    </source>
</reference>
<dbReference type="Gene3D" id="1.10.260.40">
    <property type="entry name" value="lambda repressor-like DNA-binding domains"/>
    <property type="match status" value="1"/>
</dbReference>
<comment type="caution">
    <text evidence="1">The sequence shown here is derived from an EMBL/GenBank/DDBJ whole genome shotgun (WGS) entry which is preliminary data.</text>
</comment>
<dbReference type="RefSeq" id="WP_345400185.1">
    <property type="nucleotide sequence ID" value="NZ_BAABLA010000097.1"/>
</dbReference>
<dbReference type="InterPro" id="IPR011990">
    <property type="entry name" value="TPR-like_helical_dom_sf"/>
</dbReference>
<dbReference type="SUPFAM" id="SSF48452">
    <property type="entry name" value="TPR-like"/>
    <property type="match status" value="1"/>
</dbReference>
<keyword evidence="2" id="KW-1185">Reference proteome</keyword>